<dbReference type="InterPro" id="IPR052712">
    <property type="entry name" value="Acid_resist_chaperone_HdeD"/>
</dbReference>
<dbReference type="PANTHER" id="PTHR34989:SF1">
    <property type="entry name" value="PROTEIN HDED"/>
    <property type="match status" value="1"/>
</dbReference>
<keyword evidence="1" id="KW-0472">Membrane</keyword>
<accession>A0ABS1U619</accession>
<name>A0ABS1U619_9PROT</name>
<keyword evidence="1" id="KW-1133">Transmembrane helix</keyword>
<feature type="transmembrane region" description="Helical" evidence="1">
    <location>
        <begin position="138"/>
        <end position="156"/>
    </location>
</feature>
<reference evidence="2 3" key="1">
    <citation type="submission" date="2021-01" db="EMBL/GenBank/DDBJ databases">
        <title>Belnapia mucosa sp. nov. and Belnapia arida sp. nov., isolated from the Tabernas Desert (Almeria, Spain).</title>
        <authorList>
            <person name="Molina-Menor E."/>
            <person name="Vidal-Verdu A."/>
            <person name="Calonge A."/>
            <person name="Satari L."/>
            <person name="Pereto J."/>
            <person name="Porcar M."/>
        </authorList>
    </citation>
    <scope>NUCLEOTIDE SEQUENCE [LARGE SCALE GENOMIC DNA]</scope>
    <source>
        <strain evidence="2 3">T18</strain>
    </source>
</reference>
<protein>
    <submittedName>
        <fullName evidence="2">DUF308 domain-containing protein</fullName>
    </submittedName>
</protein>
<dbReference type="PANTHER" id="PTHR34989">
    <property type="entry name" value="PROTEIN HDED"/>
    <property type="match status" value="1"/>
</dbReference>
<feature type="transmembrane region" description="Helical" evidence="1">
    <location>
        <begin position="162"/>
        <end position="185"/>
    </location>
</feature>
<keyword evidence="3" id="KW-1185">Reference proteome</keyword>
<evidence type="ECO:0000313" key="2">
    <source>
        <dbReference type="EMBL" id="MBL6080135.1"/>
    </source>
</evidence>
<dbReference type="InterPro" id="IPR005325">
    <property type="entry name" value="DUF308_memb"/>
</dbReference>
<feature type="transmembrane region" description="Helical" evidence="1">
    <location>
        <begin position="111"/>
        <end position="131"/>
    </location>
</feature>
<organism evidence="2 3">
    <name type="scientific">Belnapia arida</name>
    <dbReference type="NCBI Taxonomy" id="2804533"/>
    <lineage>
        <taxon>Bacteria</taxon>
        <taxon>Pseudomonadati</taxon>
        <taxon>Pseudomonadota</taxon>
        <taxon>Alphaproteobacteria</taxon>
        <taxon>Acetobacterales</taxon>
        <taxon>Roseomonadaceae</taxon>
        <taxon>Belnapia</taxon>
    </lineage>
</organism>
<dbReference type="EMBL" id="JAETWB010000011">
    <property type="protein sequence ID" value="MBL6080135.1"/>
    <property type="molecule type" value="Genomic_DNA"/>
</dbReference>
<evidence type="ECO:0000256" key="1">
    <source>
        <dbReference type="SAM" id="Phobius"/>
    </source>
</evidence>
<dbReference type="Proteomes" id="UP000660885">
    <property type="component" value="Unassembled WGS sequence"/>
</dbReference>
<comment type="caution">
    <text evidence="2">The sequence shown here is derived from an EMBL/GenBank/DDBJ whole genome shotgun (WGS) entry which is preliminary data.</text>
</comment>
<feature type="transmembrane region" description="Helical" evidence="1">
    <location>
        <begin position="28"/>
        <end position="48"/>
    </location>
</feature>
<evidence type="ECO:0000313" key="3">
    <source>
        <dbReference type="Proteomes" id="UP000660885"/>
    </source>
</evidence>
<dbReference type="Pfam" id="PF03729">
    <property type="entry name" value="DUF308"/>
    <property type="match status" value="2"/>
</dbReference>
<sequence length="202" mass="21088">MALTPTPTQPGPMTLTGRFPLVRLMARGWWMFMLRGVLAILFGLLAFMVPGLGLAVILGCLAAWMALDGAGTLYQAVKGPPERHGAWFWVDGILSLVAAAALLLAPVASAIGLVFLVAAWSVVTGVVRLVMAFRLGSVLMGLFGAISVFIGAWMIAAPGAGLLALIWLVAIQAVATGAVLLGLGWRLRRVAHDPHGPAMGRG</sequence>
<dbReference type="RefSeq" id="WP_202833377.1">
    <property type="nucleotide sequence ID" value="NZ_JAETWB010000011.1"/>
</dbReference>
<keyword evidence="1" id="KW-0812">Transmembrane</keyword>
<proteinExistence type="predicted"/>
<gene>
    <name evidence="2" type="ORF">JMJ56_19135</name>
</gene>